<feature type="domain" description="Type I restriction modification DNA specificity" evidence="5">
    <location>
        <begin position="44"/>
        <end position="202"/>
    </location>
</feature>
<evidence type="ECO:0000313" key="7">
    <source>
        <dbReference type="Proteomes" id="UP001144352"/>
    </source>
</evidence>
<protein>
    <submittedName>
        <fullName evidence="6">Type I restriction-modification system restriction endonuclease DNA specificity subunit HsdS</fullName>
    </submittedName>
</protein>
<name>A0A9W6FYB4_9BACT</name>
<organism evidence="6 7">
    <name type="scientific">Geobacter hydrogenophilus</name>
    <dbReference type="NCBI Taxonomy" id="40983"/>
    <lineage>
        <taxon>Bacteria</taxon>
        <taxon>Pseudomonadati</taxon>
        <taxon>Thermodesulfobacteriota</taxon>
        <taxon>Desulfuromonadia</taxon>
        <taxon>Geobacterales</taxon>
        <taxon>Geobacteraceae</taxon>
        <taxon>Geobacter</taxon>
    </lineage>
</organism>
<keyword evidence="6" id="KW-0255">Endonuclease</keyword>
<keyword evidence="7" id="KW-1185">Reference proteome</keyword>
<evidence type="ECO:0000256" key="1">
    <source>
        <dbReference type="ARBA" id="ARBA00010923"/>
    </source>
</evidence>
<feature type="region of interest" description="Disordered" evidence="4">
    <location>
        <begin position="1"/>
        <end position="39"/>
    </location>
</feature>
<evidence type="ECO:0000256" key="4">
    <source>
        <dbReference type="SAM" id="MobiDB-lite"/>
    </source>
</evidence>
<feature type="region of interest" description="Disordered" evidence="4">
    <location>
        <begin position="483"/>
        <end position="508"/>
    </location>
</feature>
<feature type="domain" description="Type I restriction modification DNA specificity" evidence="5">
    <location>
        <begin position="262"/>
        <end position="433"/>
    </location>
</feature>
<comment type="similarity">
    <text evidence="1">Belongs to the type-I restriction system S methylase family.</text>
</comment>
<dbReference type="RefSeq" id="WP_309298909.1">
    <property type="nucleotide sequence ID" value="NZ_BSDS01000001.1"/>
</dbReference>
<dbReference type="InterPro" id="IPR051212">
    <property type="entry name" value="Type-I_RE_S_subunit"/>
</dbReference>
<reference evidence="6" key="1">
    <citation type="submission" date="2022-12" db="EMBL/GenBank/DDBJ databases">
        <title>Reference genome sequencing for broad-spectrum identification of bacterial and archaeal isolates by mass spectrometry.</title>
        <authorList>
            <person name="Sekiguchi Y."/>
            <person name="Tourlousse D.M."/>
        </authorList>
    </citation>
    <scope>NUCLEOTIDE SEQUENCE</scope>
    <source>
        <strain evidence="6">H2</strain>
    </source>
</reference>
<evidence type="ECO:0000259" key="5">
    <source>
        <dbReference type="Pfam" id="PF01420"/>
    </source>
</evidence>
<dbReference type="EMBL" id="BSDS01000001">
    <property type="protein sequence ID" value="GLI37121.1"/>
    <property type="molecule type" value="Genomic_DNA"/>
</dbReference>
<accession>A0A9W6FYB4</accession>
<comment type="caution">
    <text evidence="6">The sequence shown here is derived from an EMBL/GenBank/DDBJ whole genome shotgun (WGS) entry which is preliminary data.</text>
</comment>
<keyword evidence="6" id="KW-0540">Nuclease</keyword>
<proteinExistence type="inferred from homology"/>
<evidence type="ECO:0000256" key="3">
    <source>
        <dbReference type="ARBA" id="ARBA00023125"/>
    </source>
</evidence>
<evidence type="ECO:0000313" key="6">
    <source>
        <dbReference type="EMBL" id="GLI37121.1"/>
    </source>
</evidence>
<dbReference type="Gene3D" id="3.90.220.20">
    <property type="entry name" value="DNA methylase specificity domains"/>
    <property type="match status" value="2"/>
</dbReference>
<dbReference type="CDD" id="cd17247">
    <property type="entry name" value="RMtype1_S_Eco2747I-TRD2-CR2_like"/>
    <property type="match status" value="1"/>
</dbReference>
<dbReference type="Proteomes" id="UP001144352">
    <property type="component" value="Unassembled WGS sequence"/>
</dbReference>
<gene>
    <name evidence="6" type="primary">hsdS</name>
    <name evidence="6" type="ORF">GHYDROH2_06220</name>
</gene>
<keyword evidence="3" id="KW-0238">DNA-binding</keyword>
<dbReference type="PANTHER" id="PTHR43140:SF1">
    <property type="entry name" value="TYPE I RESTRICTION ENZYME ECOKI SPECIFICITY SUBUNIT"/>
    <property type="match status" value="1"/>
</dbReference>
<dbReference type="PANTHER" id="PTHR43140">
    <property type="entry name" value="TYPE-1 RESTRICTION ENZYME ECOKI SPECIFICITY PROTEIN"/>
    <property type="match status" value="1"/>
</dbReference>
<keyword evidence="2" id="KW-0680">Restriction system</keyword>
<dbReference type="GO" id="GO:0009307">
    <property type="term" value="P:DNA restriction-modification system"/>
    <property type="evidence" value="ECO:0007669"/>
    <property type="project" value="UniProtKB-KW"/>
</dbReference>
<dbReference type="InterPro" id="IPR044946">
    <property type="entry name" value="Restrct_endonuc_typeI_TRD_sf"/>
</dbReference>
<dbReference type="InterPro" id="IPR000055">
    <property type="entry name" value="Restrct_endonuc_typeI_TRD"/>
</dbReference>
<sequence>MRGNKRSPSPGASRHPLSEGEGTILTLTPLSLGERGRGEGGGLPAGWEMPLLGDIVKITQGNSKLTKKMFESGGKYTAFSGSGPDGLMESFEHEGRAIILSSVGARCGKCFKANGKWTAIANTAIIRPFIDSEQLFNYLFYLLNNEDFWPKGGTAQPFVQTGLAQREASIPLPPLNEQRRIVAKLEELLAKVDASQQRLAKILVILKRFRQAVLAAACSGRLTADWREENTDCVGANLVFAQKEGQSQGLPLQNGGEGEELPEGWQLCSIADVGKVCNGSTPSRKCPQYWDGDINWVSSGEVRNNIITGTRETISKDGYDNSSVRLLPSGTVLLAMIGEGKTRGQTAVLEIGATINQNIAAVVIDSEIIASKYLWYWFQCQYETTRQSGSGSGPQALNCQRVRELPLNLPPLPEQHEIVRRVEALFTLADQLEGRYQKAKAHVDRLTQSILAKAFRGELVPQDPNDEPASVLLERIRVEKSPSPLPLSRVERGKSINPRPQGEGGAKRRVREALLADEPAAPYGATIPHRIFSAMQPGRDYSRADVTAASGITDAEWIWAIRQLKEEGKVRQTGERRGARYRRA</sequence>
<dbReference type="GO" id="GO:0004519">
    <property type="term" value="F:endonuclease activity"/>
    <property type="evidence" value="ECO:0007669"/>
    <property type="project" value="UniProtKB-KW"/>
</dbReference>
<dbReference type="SUPFAM" id="SSF116734">
    <property type="entry name" value="DNA methylase specificity domain"/>
    <property type="match status" value="2"/>
</dbReference>
<dbReference type="AlphaFoldDB" id="A0A9W6FYB4"/>
<dbReference type="Pfam" id="PF01420">
    <property type="entry name" value="Methylase_S"/>
    <property type="match status" value="2"/>
</dbReference>
<keyword evidence="6" id="KW-0378">Hydrolase</keyword>
<evidence type="ECO:0000256" key="2">
    <source>
        <dbReference type="ARBA" id="ARBA00022747"/>
    </source>
</evidence>
<dbReference type="GO" id="GO:0003677">
    <property type="term" value="F:DNA binding"/>
    <property type="evidence" value="ECO:0007669"/>
    <property type="project" value="UniProtKB-KW"/>
</dbReference>